<evidence type="ECO:0000256" key="8">
    <source>
        <dbReference type="PROSITE-ProRule" id="PRU01360"/>
    </source>
</evidence>
<keyword evidence="10" id="KW-0732">Signal</keyword>
<dbReference type="Pfam" id="PF13715">
    <property type="entry name" value="CarbopepD_reg_2"/>
    <property type="match status" value="1"/>
</dbReference>
<keyword evidence="14" id="KW-1185">Reference proteome</keyword>
<dbReference type="InterPro" id="IPR000531">
    <property type="entry name" value="Beta-barrel_TonB"/>
</dbReference>
<evidence type="ECO:0000256" key="9">
    <source>
        <dbReference type="RuleBase" id="RU003357"/>
    </source>
</evidence>
<comment type="caution">
    <text evidence="13">The sequence shown here is derived from an EMBL/GenBank/DDBJ whole genome shotgun (WGS) entry which is preliminary data.</text>
</comment>
<evidence type="ECO:0000256" key="10">
    <source>
        <dbReference type="SAM" id="SignalP"/>
    </source>
</evidence>
<dbReference type="InterPro" id="IPR036942">
    <property type="entry name" value="Beta-barrel_TonB_sf"/>
</dbReference>
<evidence type="ECO:0000259" key="11">
    <source>
        <dbReference type="Pfam" id="PF00593"/>
    </source>
</evidence>
<sequence>MKTKPNPPCPGQGRNKLLFRLQSIVLCLFCCFQAYGQDRIEVNGKVTFQNSGLPGVSVTVKGTTLGTSTDIEGNYQLEGVDPDAVLVFSLLGFGQQEIPVEGKSVINTVMEEDVASLDQVVVIGYGTARKKDLTGAVSQVSAEKLENENPNAVADILRGNIAGLNVGFSTSAKGGAGLEVRGRATLNAGGSPLIVLDGVIYPGQLADINPNDIETIDVLKDASSAAVFGAKAASGVILITTKKGQEGKTTVNFNSNVSIATMSVNEPVYGPHEFIAWREDVMKNINAGGYDPYEFSDPRNLPSDISLDEWMAYDGSSGDPVSVWLRRLNMQPVEIENYKAGKSVNWYDMMFQNAFRQDHTISLSGRKEGVQYYMSLGYLDNEGIVVGDDFQTVRSRINIEGKVNDFLSVGMHTQFADRDESQVPVNWGLARTLSPWGSEFDEEGFYKYRPNEENSGGNHPYYAPSLTDRRQKETTLNSTLFAKVTLPFGITYRLNFTPRFEFYERYNHESSKHEDWGRDGGHVSRRQRKVYYWQVDNILNWNKTVADVHNFNVTLLANAEKYQSWDNTMTNEGFIPHDDLGYHGIKSGTNPLVESDDQYSTGDALMARLIYSFRDRYLMTASVRRDGYSAFGEANPRATFFSIAGGWVFSEEPFYNSSWLNYGKLRVSWGSNGNRDLGPGGRYAALSNLTAGPYLHVNSDGEVYQVNQLYVDKMANPNLQWERTTAFNIGLDFSLFNKVDGTLELYEMSTTDLLVQRSLPDILGFNFVWDNLGEVKNKGIELSLSSLNMSKDNFSWRTSFNFQLNRNEIAHLYGDTDENGNELDDLENEWFIGHGIDEIWNYQVDGVWQQDEAEEADKYGVSPGDFKVVDLNGDGQFTREDKVFQGFEEPRFKWTIRNEFSLFKNLDVSFMIYSYWGHKTAFNQAKNRDGFLDRTSSYVFPYWTPENPTNEWARLYSSEGASSGFSVYRDRSFIRLDNIALGYNVPHQFLERAKVESLKFFFNIRNVGVWAPNWDYWDPEWDPEVGAGPTPRTYTFGIDLTL</sequence>
<comment type="similarity">
    <text evidence="8 9">Belongs to the TonB-dependent receptor family.</text>
</comment>
<comment type="subcellular location">
    <subcellularLocation>
        <location evidence="1 8">Cell outer membrane</location>
        <topology evidence="1 8">Multi-pass membrane protein</topology>
    </subcellularLocation>
</comment>
<keyword evidence="7 8" id="KW-0998">Cell outer membrane</keyword>
<dbReference type="EMBL" id="SMAD01000001">
    <property type="protein sequence ID" value="TCS89830.1"/>
    <property type="molecule type" value="Genomic_DNA"/>
</dbReference>
<dbReference type="NCBIfam" id="TIGR04056">
    <property type="entry name" value="OMP_RagA_SusC"/>
    <property type="match status" value="1"/>
</dbReference>
<dbReference type="Pfam" id="PF00593">
    <property type="entry name" value="TonB_dep_Rec_b-barrel"/>
    <property type="match status" value="1"/>
</dbReference>
<feature type="chain" id="PRO_5020411568" evidence="10">
    <location>
        <begin position="37"/>
        <end position="1042"/>
    </location>
</feature>
<name>A0A4R3KYY2_9SPHI</name>
<proteinExistence type="inferred from homology"/>
<keyword evidence="6 8" id="KW-0472">Membrane</keyword>
<dbReference type="Gene3D" id="2.40.170.20">
    <property type="entry name" value="TonB-dependent receptor, beta-barrel domain"/>
    <property type="match status" value="1"/>
</dbReference>
<reference evidence="13 14" key="1">
    <citation type="submission" date="2019-03" db="EMBL/GenBank/DDBJ databases">
        <title>Genomic Encyclopedia of Type Strains, Phase IV (KMG-IV): sequencing the most valuable type-strain genomes for metagenomic binning, comparative biology and taxonomic classification.</title>
        <authorList>
            <person name="Goeker M."/>
        </authorList>
    </citation>
    <scope>NUCLEOTIDE SEQUENCE [LARGE SCALE GENOMIC DNA]</scope>
    <source>
        <strain evidence="13 14">DSM 21100</strain>
    </source>
</reference>
<keyword evidence="3 8" id="KW-1134">Transmembrane beta strand</keyword>
<dbReference type="PROSITE" id="PS52016">
    <property type="entry name" value="TONB_DEPENDENT_REC_3"/>
    <property type="match status" value="1"/>
</dbReference>
<dbReference type="RefSeq" id="WP_132127315.1">
    <property type="nucleotide sequence ID" value="NZ_CP042432.1"/>
</dbReference>
<dbReference type="InterPro" id="IPR023996">
    <property type="entry name" value="TonB-dep_OMP_SusC/RagA"/>
</dbReference>
<dbReference type="InterPro" id="IPR037066">
    <property type="entry name" value="Plug_dom_sf"/>
</dbReference>
<dbReference type="InterPro" id="IPR039426">
    <property type="entry name" value="TonB-dep_rcpt-like"/>
</dbReference>
<keyword evidence="2 8" id="KW-0813">Transport</keyword>
<organism evidence="13 14">
    <name type="scientific">Anseongella ginsenosidimutans</name>
    <dbReference type="NCBI Taxonomy" id="496056"/>
    <lineage>
        <taxon>Bacteria</taxon>
        <taxon>Pseudomonadati</taxon>
        <taxon>Bacteroidota</taxon>
        <taxon>Sphingobacteriia</taxon>
        <taxon>Sphingobacteriales</taxon>
        <taxon>Sphingobacteriaceae</taxon>
        <taxon>Anseongella</taxon>
    </lineage>
</organism>
<evidence type="ECO:0000259" key="12">
    <source>
        <dbReference type="Pfam" id="PF07715"/>
    </source>
</evidence>
<evidence type="ECO:0000313" key="14">
    <source>
        <dbReference type="Proteomes" id="UP000295807"/>
    </source>
</evidence>
<evidence type="ECO:0000256" key="6">
    <source>
        <dbReference type="ARBA" id="ARBA00023136"/>
    </source>
</evidence>
<dbReference type="SUPFAM" id="SSF56935">
    <property type="entry name" value="Porins"/>
    <property type="match status" value="1"/>
</dbReference>
<evidence type="ECO:0000256" key="4">
    <source>
        <dbReference type="ARBA" id="ARBA00022692"/>
    </source>
</evidence>
<evidence type="ECO:0000256" key="5">
    <source>
        <dbReference type="ARBA" id="ARBA00023077"/>
    </source>
</evidence>
<dbReference type="OrthoDB" id="9768177at2"/>
<gene>
    <name evidence="13" type="ORF">EDD80_10127</name>
</gene>
<dbReference type="Pfam" id="PF07715">
    <property type="entry name" value="Plug"/>
    <property type="match status" value="1"/>
</dbReference>
<evidence type="ECO:0000256" key="2">
    <source>
        <dbReference type="ARBA" id="ARBA00022448"/>
    </source>
</evidence>
<keyword evidence="4 8" id="KW-0812">Transmembrane</keyword>
<evidence type="ECO:0000256" key="7">
    <source>
        <dbReference type="ARBA" id="ARBA00023237"/>
    </source>
</evidence>
<dbReference type="GO" id="GO:0009279">
    <property type="term" value="C:cell outer membrane"/>
    <property type="evidence" value="ECO:0007669"/>
    <property type="project" value="UniProtKB-SubCell"/>
</dbReference>
<dbReference type="InterPro" id="IPR012910">
    <property type="entry name" value="Plug_dom"/>
</dbReference>
<feature type="signal peptide" evidence="10">
    <location>
        <begin position="1"/>
        <end position="36"/>
    </location>
</feature>
<keyword evidence="5 9" id="KW-0798">TonB box</keyword>
<feature type="domain" description="TonB-dependent receptor-like beta-barrel" evidence="11">
    <location>
        <begin position="443"/>
        <end position="833"/>
    </location>
</feature>
<dbReference type="NCBIfam" id="TIGR04057">
    <property type="entry name" value="SusC_RagA_signa"/>
    <property type="match status" value="1"/>
</dbReference>
<dbReference type="InterPro" id="IPR008969">
    <property type="entry name" value="CarboxyPept-like_regulatory"/>
</dbReference>
<evidence type="ECO:0000256" key="3">
    <source>
        <dbReference type="ARBA" id="ARBA00022452"/>
    </source>
</evidence>
<protein>
    <submittedName>
        <fullName evidence="13">TonB-linked SusC/RagA family outer membrane protein</fullName>
    </submittedName>
</protein>
<dbReference type="AlphaFoldDB" id="A0A4R3KYY2"/>
<dbReference type="Gene3D" id="2.170.130.10">
    <property type="entry name" value="TonB-dependent receptor, plug domain"/>
    <property type="match status" value="1"/>
</dbReference>
<dbReference type="InterPro" id="IPR023997">
    <property type="entry name" value="TonB-dep_OMP_SusC/RagA_CS"/>
</dbReference>
<accession>A0A4R3KYY2</accession>
<dbReference type="SUPFAM" id="SSF49464">
    <property type="entry name" value="Carboxypeptidase regulatory domain-like"/>
    <property type="match status" value="1"/>
</dbReference>
<evidence type="ECO:0000313" key="13">
    <source>
        <dbReference type="EMBL" id="TCS89830.1"/>
    </source>
</evidence>
<feature type="domain" description="TonB-dependent receptor plug" evidence="12">
    <location>
        <begin position="130"/>
        <end position="236"/>
    </location>
</feature>
<dbReference type="Proteomes" id="UP000295807">
    <property type="component" value="Unassembled WGS sequence"/>
</dbReference>
<evidence type="ECO:0000256" key="1">
    <source>
        <dbReference type="ARBA" id="ARBA00004571"/>
    </source>
</evidence>